<keyword evidence="3" id="KW-1185">Reference proteome</keyword>
<sequence length="60" mass="7192">MNPNRIDSAYHFEIGQTFEFIQKNQSINSLVTYFFYSMLDRLVKYLILHSLIRSVVMVLF</sequence>
<dbReference type="PaxDb" id="3708-A0A078GIM6"/>
<accession>A0A078GIM6</accession>
<dbReference type="Gramene" id="CDY24478">
    <property type="protein sequence ID" value="CDY24478"/>
    <property type="gene ID" value="GSBRNA2T00026753001"/>
</dbReference>
<proteinExistence type="predicted"/>
<organism evidence="2 3">
    <name type="scientific">Brassica napus</name>
    <name type="common">Rape</name>
    <dbReference type="NCBI Taxonomy" id="3708"/>
    <lineage>
        <taxon>Eukaryota</taxon>
        <taxon>Viridiplantae</taxon>
        <taxon>Streptophyta</taxon>
        <taxon>Embryophyta</taxon>
        <taxon>Tracheophyta</taxon>
        <taxon>Spermatophyta</taxon>
        <taxon>Magnoliopsida</taxon>
        <taxon>eudicotyledons</taxon>
        <taxon>Gunneridae</taxon>
        <taxon>Pentapetalae</taxon>
        <taxon>rosids</taxon>
        <taxon>malvids</taxon>
        <taxon>Brassicales</taxon>
        <taxon>Brassicaceae</taxon>
        <taxon>Brassiceae</taxon>
        <taxon>Brassica</taxon>
    </lineage>
</organism>
<evidence type="ECO:0000313" key="3">
    <source>
        <dbReference type="Proteomes" id="UP000028999"/>
    </source>
</evidence>
<dbReference type="EMBL" id="LK032159">
    <property type="protein sequence ID" value="CDY24478.1"/>
    <property type="molecule type" value="Genomic_DNA"/>
</dbReference>
<evidence type="ECO:0000313" key="2">
    <source>
        <dbReference type="EMBL" id="CDY24478.1"/>
    </source>
</evidence>
<reference evidence="2" key="2">
    <citation type="submission" date="2014-06" db="EMBL/GenBank/DDBJ databases">
        <authorList>
            <person name="Genoscope - CEA"/>
        </authorList>
    </citation>
    <scope>NUCLEOTIDE SEQUENCE</scope>
</reference>
<dbReference type="Proteomes" id="UP001295469">
    <property type="component" value="Chromosome C05"/>
</dbReference>
<gene>
    <name evidence="2" type="primary">BnaC05g34760D</name>
    <name evidence="1" type="ORF">DARMORV10_C05P47390.1</name>
    <name evidence="2" type="ORF">GSBRNA2T00026753001</name>
</gene>
<reference evidence="1" key="3">
    <citation type="submission" date="2021-01" db="EMBL/GenBank/DDBJ databases">
        <authorList>
            <consortium name="Genoscope - CEA"/>
            <person name="William W."/>
        </authorList>
    </citation>
    <scope>NUCLEOTIDE SEQUENCE</scope>
</reference>
<dbReference type="OMA" id="MNPNRID"/>
<dbReference type="EMBL" id="HG994369">
    <property type="protein sequence ID" value="CAF1933177.1"/>
    <property type="molecule type" value="Genomic_DNA"/>
</dbReference>
<name>A0A078GIM6_BRANA</name>
<dbReference type="Proteomes" id="UP000028999">
    <property type="component" value="Unassembled WGS sequence"/>
</dbReference>
<protein>
    <submittedName>
        <fullName evidence="1">(rape) hypothetical protein</fullName>
    </submittedName>
    <submittedName>
        <fullName evidence="2">BnaC05g34760D protein</fullName>
    </submittedName>
</protein>
<evidence type="ECO:0000313" key="1">
    <source>
        <dbReference type="EMBL" id="CAF1933177.1"/>
    </source>
</evidence>
<dbReference type="AlphaFoldDB" id="A0A078GIM6"/>
<reference evidence="2 3" key="1">
    <citation type="journal article" date="2014" name="Science">
        <title>Plant genetics. Early allopolyploid evolution in the post-Neolithic Brassica napus oilseed genome.</title>
        <authorList>
            <person name="Chalhoub B."/>
            <person name="Denoeud F."/>
            <person name="Liu S."/>
            <person name="Parkin I.A."/>
            <person name="Tang H."/>
            <person name="Wang X."/>
            <person name="Chiquet J."/>
            <person name="Belcram H."/>
            <person name="Tong C."/>
            <person name="Samans B."/>
            <person name="Correa M."/>
            <person name="Da Silva C."/>
            <person name="Just J."/>
            <person name="Falentin C."/>
            <person name="Koh C.S."/>
            <person name="Le Clainche I."/>
            <person name="Bernard M."/>
            <person name="Bento P."/>
            <person name="Noel B."/>
            <person name="Labadie K."/>
            <person name="Alberti A."/>
            <person name="Charles M."/>
            <person name="Arnaud D."/>
            <person name="Guo H."/>
            <person name="Daviaud C."/>
            <person name="Alamery S."/>
            <person name="Jabbari K."/>
            <person name="Zhao M."/>
            <person name="Edger P.P."/>
            <person name="Chelaifa H."/>
            <person name="Tack D."/>
            <person name="Lassalle G."/>
            <person name="Mestiri I."/>
            <person name="Schnel N."/>
            <person name="Le Paslier M.C."/>
            <person name="Fan G."/>
            <person name="Renault V."/>
            <person name="Bayer P.E."/>
            <person name="Golicz A.A."/>
            <person name="Manoli S."/>
            <person name="Lee T.H."/>
            <person name="Thi V.H."/>
            <person name="Chalabi S."/>
            <person name="Hu Q."/>
            <person name="Fan C."/>
            <person name="Tollenaere R."/>
            <person name="Lu Y."/>
            <person name="Battail C."/>
            <person name="Shen J."/>
            <person name="Sidebottom C.H."/>
            <person name="Wang X."/>
            <person name="Canaguier A."/>
            <person name="Chauveau A."/>
            <person name="Berard A."/>
            <person name="Deniot G."/>
            <person name="Guan M."/>
            <person name="Liu Z."/>
            <person name="Sun F."/>
            <person name="Lim Y.P."/>
            <person name="Lyons E."/>
            <person name="Town C.D."/>
            <person name="Bancroft I."/>
            <person name="Wang X."/>
            <person name="Meng J."/>
            <person name="Ma J."/>
            <person name="Pires J.C."/>
            <person name="King G.J."/>
            <person name="Brunel D."/>
            <person name="Delourme R."/>
            <person name="Renard M."/>
            <person name="Aury J.M."/>
            <person name="Adams K.L."/>
            <person name="Batley J."/>
            <person name="Snowdon R.J."/>
            <person name="Tost J."/>
            <person name="Edwards D."/>
            <person name="Zhou Y."/>
            <person name="Hua W."/>
            <person name="Sharpe A.G."/>
            <person name="Paterson A.H."/>
            <person name="Guan C."/>
            <person name="Wincker P."/>
        </authorList>
    </citation>
    <scope>NUCLEOTIDE SEQUENCE [LARGE SCALE GENOMIC DNA]</scope>
    <source>
        <strain evidence="3">cv. Darmor-bzh</strain>
    </source>
</reference>